<proteinExistence type="predicted"/>
<keyword evidence="2" id="KW-1185">Reference proteome</keyword>
<reference evidence="1 2" key="1">
    <citation type="submission" date="2020-10" db="EMBL/GenBank/DDBJ databases">
        <title>Plant Genome Project.</title>
        <authorList>
            <person name="Zhang R.-G."/>
        </authorList>
    </citation>
    <scope>NUCLEOTIDE SEQUENCE [LARGE SCALE GENOMIC DNA]</scope>
    <source>
        <strain evidence="1">FAFU-HL-1</strain>
        <tissue evidence="1">Leaf</tissue>
    </source>
</reference>
<dbReference type="EMBL" id="JADGMS010000002">
    <property type="protein sequence ID" value="KAF9687842.1"/>
    <property type="molecule type" value="Genomic_DNA"/>
</dbReference>
<organism evidence="1 2">
    <name type="scientific">Salix dunnii</name>
    <dbReference type="NCBI Taxonomy" id="1413687"/>
    <lineage>
        <taxon>Eukaryota</taxon>
        <taxon>Viridiplantae</taxon>
        <taxon>Streptophyta</taxon>
        <taxon>Embryophyta</taxon>
        <taxon>Tracheophyta</taxon>
        <taxon>Spermatophyta</taxon>
        <taxon>Magnoliopsida</taxon>
        <taxon>eudicotyledons</taxon>
        <taxon>Gunneridae</taxon>
        <taxon>Pentapetalae</taxon>
        <taxon>rosids</taxon>
        <taxon>fabids</taxon>
        <taxon>Malpighiales</taxon>
        <taxon>Salicaceae</taxon>
        <taxon>Saliceae</taxon>
        <taxon>Salix</taxon>
    </lineage>
</organism>
<sequence>MQFGRKDRQKGYSKGSFSKFFNQLSTAVQLTSLPHIKTNHQTIRFRLLLHAENNGTLCVYEHNHSANSQTMTQEPARSMALKTAVWKLRLPRVITV</sequence>
<name>A0A835TJB8_9ROSI</name>
<dbReference type="Proteomes" id="UP000657918">
    <property type="component" value="Unassembled WGS sequence"/>
</dbReference>
<evidence type="ECO:0000313" key="1">
    <source>
        <dbReference type="EMBL" id="KAF9687842.1"/>
    </source>
</evidence>
<protein>
    <submittedName>
        <fullName evidence="1">Uncharacterized protein</fullName>
    </submittedName>
</protein>
<dbReference type="AlphaFoldDB" id="A0A835TJB8"/>
<accession>A0A835TJB8</accession>
<comment type="caution">
    <text evidence="1">The sequence shown here is derived from an EMBL/GenBank/DDBJ whole genome shotgun (WGS) entry which is preliminary data.</text>
</comment>
<gene>
    <name evidence="1" type="ORF">SADUNF_Sadunf02G0135200</name>
</gene>
<evidence type="ECO:0000313" key="2">
    <source>
        <dbReference type="Proteomes" id="UP000657918"/>
    </source>
</evidence>